<sequence length="82" mass="9464">MSIFVNTRVEFQLTDFHNLPCGDVEWPTIPPGRYELERVSNPYSTDSNWLVLKGTKTGMSEEGWKKLFTEKAGNRQITLEEV</sequence>
<evidence type="ECO:0000313" key="2">
    <source>
        <dbReference type="Proteomes" id="UP000034793"/>
    </source>
</evidence>
<accession>A0A0G0SW39</accession>
<organism evidence="1 2">
    <name type="scientific">Candidatus Woesebacteria bacterium GW2011_GWA1_39_8</name>
    <dbReference type="NCBI Taxonomy" id="1618552"/>
    <lineage>
        <taxon>Bacteria</taxon>
        <taxon>Candidatus Woeseibacteriota</taxon>
    </lineage>
</organism>
<reference evidence="1 2" key="1">
    <citation type="journal article" date="2015" name="Nature">
        <title>rRNA introns, odd ribosomes, and small enigmatic genomes across a large radiation of phyla.</title>
        <authorList>
            <person name="Brown C.T."/>
            <person name="Hug L.A."/>
            <person name="Thomas B.C."/>
            <person name="Sharon I."/>
            <person name="Castelle C.J."/>
            <person name="Singh A."/>
            <person name="Wilkins M.J."/>
            <person name="Williams K.H."/>
            <person name="Banfield J.F."/>
        </authorList>
    </citation>
    <scope>NUCLEOTIDE SEQUENCE [LARGE SCALE GENOMIC DNA]</scope>
</reference>
<dbReference type="EMBL" id="LBXL01000021">
    <property type="protein sequence ID" value="KKR29822.1"/>
    <property type="molecule type" value="Genomic_DNA"/>
</dbReference>
<comment type="caution">
    <text evidence="1">The sequence shown here is derived from an EMBL/GenBank/DDBJ whole genome shotgun (WGS) entry which is preliminary data.</text>
</comment>
<evidence type="ECO:0000313" key="1">
    <source>
        <dbReference type="EMBL" id="KKR29822.1"/>
    </source>
</evidence>
<dbReference type="AlphaFoldDB" id="A0A0G0SW39"/>
<gene>
    <name evidence="1" type="ORF">UT61_C0021G0013</name>
</gene>
<name>A0A0G0SW39_9BACT</name>
<proteinExistence type="predicted"/>
<dbReference type="Proteomes" id="UP000034793">
    <property type="component" value="Unassembled WGS sequence"/>
</dbReference>
<protein>
    <submittedName>
        <fullName evidence="1">Uncharacterized protein</fullName>
    </submittedName>
</protein>